<evidence type="ECO:0000256" key="1">
    <source>
        <dbReference type="SAM" id="Phobius"/>
    </source>
</evidence>
<accession>A0ABW1UK13</accession>
<comment type="caution">
    <text evidence="2">The sequence shown here is derived from an EMBL/GenBank/DDBJ whole genome shotgun (WGS) entry which is preliminary data.</text>
</comment>
<dbReference type="Gene3D" id="1.10.1760.20">
    <property type="match status" value="1"/>
</dbReference>
<dbReference type="Proteomes" id="UP001596310">
    <property type="component" value="Unassembled WGS sequence"/>
</dbReference>
<feature type="transmembrane region" description="Helical" evidence="1">
    <location>
        <begin position="14"/>
        <end position="32"/>
    </location>
</feature>
<gene>
    <name evidence="2" type="ORF">ACFQHW_00505</name>
</gene>
<reference evidence="3" key="1">
    <citation type="journal article" date="2019" name="Int. J. Syst. Evol. Microbiol.">
        <title>The Global Catalogue of Microorganisms (GCM) 10K type strain sequencing project: providing services to taxonomists for standard genome sequencing and annotation.</title>
        <authorList>
            <consortium name="The Broad Institute Genomics Platform"/>
            <consortium name="The Broad Institute Genome Sequencing Center for Infectious Disease"/>
            <person name="Wu L."/>
            <person name="Ma J."/>
        </authorList>
    </citation>
    <scope>NUCLEOTIDE SEQUENCE [LARGE SCALE GENOMIC DNA]</scope>
    <source>
        <strain evidence="3">CCM 8897</strain>
    </source>
</reference>
<feature type="transmembrane region" description="Helical" evidence="1">
    <location>
        <begin position="39"/>
        <end position="57"/>
    </location>
</feature>
<dbReference type="EMBL" id="JBHSSM010000004">
    <property type="protein sequence ID" value="MFC6314051.1"/>
    <property type="molecule type" value="Genomic_DNA"/>
</dbReference>
<proteinExistence type="predicted"/>
<dbReference type="NCBIfam" id="TIGR04518">
    <property type="entry name" value="ECF_S_folT_fam"/>
    <property type="match status" value="1"/>
</dbReference>
<keyword evidence="1" id="KW-0812">Transmembrane</keyword>
<name>A0ABW1UK13_9LACO</name>
<evidence type="ECO:0000313" key="3">
    <source>
        <dbReference type="Proteomes" id="UP001596310"/>
    </source>
</evidence>
<dbReference type="InterPro" id="IPR030949">
    <property type="entry name" value="ECF_S_folate_fam"/>
</dbReference>
<sequence length="177" mass="19962">MEKTTRHGLSMQRLVFLAALIAIQLILGRFSFGTNFLKVSATFIVSALIGYWYGPFYAGIAGGVSDLIGASLFPQGAFNPAFTVVAIFSGFIYGWLLDQRKMSTVSWWRVLLVAVIINLGSNLVINTAVLQLMYHVSFWPLFWLRLPKELMMIPIYFVGIYVMLKAVTRLKLTQRLD</sequence>
<keyword evidence="1" id="KW-0472">Membrane</keyword>
<dbReference type="Pfam" id="PF12822">
    <property type="entry name" value="ECF_trnsprt"/>
    <property type="match status" value="1"/>
</dbReference>
<feature type="transmembrane region" description="Helical" evidence="1">
    <location>
        <begin position="108"/>
        <end position="130"/>
    </location>
</feature>
<feature type="transmembrane region" description="Helical" evidence="1">
    <location>
        <begin position="150"/>
        <end position="168"/>
    </location>
</feature>
<feature type="transmembrane region" description="Helical" evidence="1">
    <location>
        <begin position="77"/>
        <end position="96"/>
    </location>
</feature>
<organism evidence="2 3">
    <name type="scientific">Lapidilactobacillus achengensis</name>
    <dbReference type="NCBI Taxonomy" id="2486000"/>
    <lineage>
        <taxon>Bacteria</taxon>
        <taxon>Bacillati</taxon>
        <taxon>Bacillota</taxon>
        <taxon>Bacilli</taxon>
        <taxon>Lactobacillales</taxon>
        <taxon>Lactobacillaceae</taxon>
        <taxon>Lapidilactobacillus</taxon>
    </lineage>
</organism>
<keyword evidence="3" id="KW-1185">Reference proteome</keyword>
<dbReference type="RefSeq" id="WP_125598821.1">
    <property type="nucleotide sequence ID" value="NZ_JBHSSM010000004.1"/>
</dbReference>
<keyword evidence="1" id="KW-1133">Transmembrane helix</keyword>
<evidence type="ECO:0000313" key="2">
    <source>
        <dbReference type="EMBL" id="MFC6314051.1"/>
    </source>
</evidence>
<dbReference type="InterPro" id="IPR024529">
    <property type="entry name" value="ECF_trnsprt_substrate-spec"/>
</dbReference>
<protein>
    <submittedName>
        <fullName evidence="2">Folate family ECF transporter S component</fullName>
    </submittedName>
</protein>